<name>A0A6N7S2C1_9FIRM</name>
<dbReference type="AlphaFoldDB" id="A0A6N7S2C1"/>
<dbReference type="RefSeq" id="WP_020224784.1">
    <property type="nucleotide sequence ID" value="NZ_AP031450.1"/>
</dbReference>
<keyword evidence="4" id="KW-1185">Reference proteome</keyword>
<dbReference type="Proteomes" id="UP000433575">
    <property type="component" value="Unassembled WGS sequence"/>
</dbReference>
<evidence type="ECO:0000313" key="2">
    <source>
        <dbReference type="EMBL" id="MSC31615.1"/>
    </source>
</evidence>
<evidence type="ECO:0000313" key="3">
    <source>
        <dbReference type="Proteomes" id="UP000433575"/>
    </source>
</evidence>
<sequence length="64" mass="7482">MQENKRFSFRVDQDHDVRFNRLIFCGLPDGNTNRALAREWNQPVMSTLTEERQAKANAESLISE</sequence>
<evidence type="ECO:0000313" key="1">
    <source>
        <dbReference type="EMBL" id="MSA87820.1"/>
    </source>
</evidence>
<protein>
    <submittedName>
        <fullName evidence="1">Uncharacterized protein</fullName>
    </submittedName>
</protein>
<organism evidence="1 3">
    <name type="scientific">Holdemania massiliensis</name>
    <dbReference type="NCBI Taxonomy" id="1468449"/>
    <lineage>
        <taxon>Bacteria</taxon>
        <taxon>Bacillati</taxon>
        <taxon>Bacillota</taxon>
        <taxon>Erysipelotrichia</taxon>
        <taxon>Erysipelotrichales</taxon>
        <taxon>Erysipelotrichaceae</taxon>
        <taxon>Holdemania</taxon>
    </lineage>
</organism>
<evidence type="ECO:0000313" key="4">
    <source>
        <dbReference type="Proteomes" id="UP000480929"/>
    </source>
</evidence>
<accession>A0A6N7S2C1</accession>
<dbReference type="GeneID" id="42456622"/>
<gene>
    <name evidence="2" type="ORF">GKD88_00540</name>
    <name evidence="1" type="ORF">GKE08_00535</name>
</gene>
<dbReference type="Proteomes" id="UP000480929">
    <property type="component" value="Unassembled WGS sequence"/>
</dbReference>
<dbReference type="OrthoDB" id="9954415at2"/>
<proteinExistence type="predicted"/>
<dbReference type="EMBL" id="WKPJ01000001">
    <property type="protein sequence ID" value="MSA87820.1"/>
    <property type="molecule type" value="Genomic_DNA"/>
</dbReference>
<comment type="caution">
    <text evidence="1">The sequence shown here is derived from an EMBL/GenBank/DDBJ whole genome shotgun (WGS) entry which is preliminary data.</text>
</comment>
<dbReference type="EMBL" id="WKPI01000001">
    <property type="protein sequence ID" value="MSC31615.1"/>
    <property type="molecule type" value="Genomic_DNA"/>
</dbReference>
<reference evidence="3 4" key="1">
    <citation type="journal article" date="2019" name="Nat. Med.">
        <title>A library of human gut bacterial isolates paired with longitudinal multiomics data enables mechanistic microbiome research.</title>
        <authorList>
            <person name="Poyet M."/>
            <person name="Groussin M."/>
            <person name="Gibbons S.M."/>
            <person name="Avila-Pacheco J."/>
            <person name="Jiang X."/>
            <person name="Kearney S.M."/>
            <person name="Perrotta A.R."/>
            <person name="Berdy B."/>
            <person name="Zhao S."/>
            <person name="Lieberman T.D."/>
            <person name="Swanson P.K."/>
            <person name="Smith M."/>
            <person name="Roesemann S."/>
            <person name="Alexander J.E."/>
            <person name="Rich S.A."/>
            <person name="Livny J."/>
            <person name="Vlamakis H."/>
            <person name="Clish C."/>
            <person name="Bullock K."/>
            <person name="Deik A."/>
            <person name="Scott J."/>
            <person name="Pierce K.A."/>
            <person name="Xavier R.J."/>
            <person name="Alm E.J."/>
        </authorList>
    </citation>
    <scope>NUCLEOTIDE SEQUENCE [LARGE SCALE GENOMIC DNA]</scope>
    <source>
        <strain evidence="1 3">BIOML-A4</strain>
        <strain evidence="2 4">BIOML-A5</strain>
    </source>
</reference>